<keyword evidence="1" id="KW-0805">Transcription regulation</keyword>
<gene>
    <name evidence="6" type="ORF">BU202_06250</name>
</gene>
<dbReference type="PANTHER" id="PTHR44846:SF12">
    <property type="entry name" value="HTH-TYPE TRANSCRIPTIONAL REGULATOR TRER"/>
    <property type="match status" value="1"/>
</dbReference>
<dbReference type="InterPro" id="IPR050679">
    <property type="entry name" value="Bact_HTH_transcr_reg"/>
</dbReference>
<evidence type="ECO:0000256" key="2">
    <source>
        <dbReference type="ARBA" id="ARBA00023125"/>
    </source>
</evidence>
<dbReference type="InterPro" id="IPR036388">
    <property type="entry name" value="WH-like_DNA-bd_sf"/>
</dbReference>
<evidence type="ECO:0000313" key="7">
    <source>
        <dbReference type="Proteomes" id="UP000186890"/>
    </source>
</evidence>
<dbReference type="Gene3D" id="3.40.1410.10">
    <property type="entry name" value="Chorismate lyase-like"/>
    <property type="match status" value="1"/>
</dbReference>
<proteinExistence type="predicted"/>
<dbReference type="InterPro" id="IPR028978">
    <property type="entry name" value="Chorismate_lyase_/UTRA_dom_sf"/>
</dbReference>
<feature type="domain" description="HTH gntR-type" evidence="5">
    <location>
        <begin position="11"/>
        <end position="79"/>
    </location>
</feature>
<name>A0A1Q8E750_9STRE</name>
<evidence type="ECO:0000256" key="3">
    <source>
        <dbReference type="ARBA" id="ARBA00023163"/>
    </source>
</evidence>
<dbReference type="InterPro" id="IPR000524">
    <property type="entry name" value="Tscrpt_reg_HTH_GntR"/>
</dbReference>
<evidence type="ECO:0000256" key="1">
    <source>
        <dbReference type="ARBA" id="ARBA00023015"/>
    </source>
</evidence>
<dbReference type="CDD" id="cd07377">
    <property type="entry name" value="WHTH_GntR"/>
    <property type="match status" value="1"/>
</dbReference>
<sequence length="247" mass="28550">MIKSRPMERVMKKYQEIFNDIKEKIAANVYPAEHVLPTEKDLQAQYQVSRDTIRKALAMLTERGLIQKVQGKGSLVLKQELLDFPVSGLTSYQELTQSLHMDSHTEVVSLELLTVTSNLAQLTGFEPYSQVWKLVRTRSIDGKVSVLDTDYLSQDLVPHLTEEIAQVSIYAYLEGELGLDIAYAQKEITVEPTNREERELMNSKDDYLVQIRSRVFLGNTQQFQYTESKHKIDKFRFVDFARRKNVL</sequence>
<dbReference type="GO" id="GO:0003700">
    <property type="term" value="F:DNA-binding transcription factor activity"/>
    <property type="evidence" value="ECO:0007669"/>
    <property type="project" value="UniProtKB-UniRule"/>
</dbReference>
<organism evidence="6 7">
    <name type="scientific">Streptococcus cuniculi</name>
    <dbReference type="NCBI Taxonomy" id="1432788"/>
    <lineage>
        <taxon>Bacteria</taxon>
        <taxon>Bacillati</taxon>
        <taxon>Bacillota</taxon>
        <taxon>Bacilli</taxon>
        <taxon>Lactobacillales</taxon>
        <taxon>Streptococcaceae</taxon>
        <taxon>Streptococcus</taxon>
    </lineage>
</organism>
<dbReference type="SUPFAM" id="SSF46785">
    <property type="entry name" value="Winged helix' DNA-binding domain"/>
    <property type="match status" value="1"/>
</dbReference>
<dbReference type="EMBL" id="MSJM01000005">
    <property type="protein sequence ID" value="OLF47629.1"/>
    <property type="molecule type" value="Genomic_DNA"/>
</dbReference>
<dbReference type="AlphaFoldDB" id="A0A1Q8E750"/>
<evidence type="ECO:0000256" key="4">
    <source>
        <dbReference type="NCBIfam" id="TIGR02404"/>
    </source>
</evidence>
<dbReference type="GO" id="GO:0003677">
    <property type="term" value="F:DNA binding"/>
    <property type="evidence" value="ECO:0007669"/>
    <property type="project" value="UniProtKB-UniRule"/>
</dbReference>
<evidence type="ECO:0000313" key="6">
    <source>
        <dbReference type="EMBL" id="OLF47629.1"/>
    </source>
</evidence>
<dbReference type="Pfam" id="PF07702">
    <property type="entry name" value="UTRA"/>
    <property type="match status" value="1"/>
</dbReference>
<dbReference type="SMART" id="SM00345">
    <property type="entry name" value="HTH_GNTR"/>
    <property type="match status" value="1"/>
</dbReference>
<dbReference type="Gene3D" id="1.10.10.10">
    <property type="entry name" value="Winged helix-like DNA-binding domain superfamily/Winged helix DNA-binding domain"/>
    <property type="match status" value="1"/>
</dbReference>
<keyword evidence="7" id="KW-1185">Reference proteome</keyword>
<dbReference type="InterPro" id="IPR036390">
    <property type="entry name" value="WH_DNA-bd_sf"/>
</dbReference>
<dbReference type="GO" id="GO:0045892">
    <property type="term" value="P:negative regulation of DNA-templated transcription"/>
    <property type="evidence" value="ECO:0007669"/>
    <property type="project" value="TreeGrafter"/>
</dbReference>
<reference evidence="7" key="1">
    <citation type="submission" date="2016-12" db="EMBL/GenBank/DDBJ databases">
        <authorList>
            <person name="Gulvik C.A."/>
        </authorList>
    </citation>
    <scope>NUCLEOTIDE SEQUENCE [LARGE SCALE GENOMIC DNA]</scope>
    <source>
        <strain evidence="7">NED12-00049-6B</strain>
    </source>
</reference>
<dbReference type="NCBIfam" id="TIGR02404">
    <property type="entry name" value="trehalos_R_Bsub"/>
    <property type="match status" value="1"/>
</dbReference>
<accession>A0A1Q8E750</accession>
<dbReference type="Proteomes" id="UP000186890">
    <property type="component" value="Unassembled WGS sequence"/>
</dbReference>
<dbReference type="PRINTS" id="PR00035">
    <property type="entry name" value="HTHGNTR"/>
</dbReference>
<dbReference type="Pfam" id="PF00392">
    <property type="entry name" value="GntR"/>
    <property type="match status" value="1"/>
</dbReference>
<dbReference type="PANTHER" id="PTHR44846">
    <property type="entry name" value="MANNOSYL-D-GLYCERATE TRANSPORT/METABOLISM SYSTEM REPRESSOR MNGR-RELATED"/>
    <property type="match status" value="1"/>
</dbReference>
<comment type="caution">
    <text evidence="6">The sequence shown here is derived from an EMBL/GenBank/DDBJ whole genome shotgun (WGS) entry which is preliminary data.</text>
</comment>
<dbReference type="SUPFAM" id="SSF64288">
    <property type="entry name" value="Chorismate lyase-like"/>
    <property type="match status" value="1"/>
</dbReference>
<keyword evidence="2" id="KW-0238">DNA-binding</keyword>
<dbReference type="SMART" id="SM00866">
    <property type="entry name" value="UTRA"/>
    <property type="match status" value="1"/>
</dbReference>
<keyword evidence="3" id="KW-0804">Transcription</keyword>
<dbReference type="InterPro" id="IPR012770">
    <property type="entry name" value="TreR"/>
</dbReference>
<protein>
    <recommendedName>
        <fullName evidence="4">Trehalose operon repressor</fullName>
    </recommendedName>
</protein>
<dbReference type="InterPro" id="IPR011663">
    <property type="entry name" value="UTRA"/>
</dbReference>
<dbReference type="PROSITE" id="PS50949">
    <property type="entry name" value="HTH_GNTR"/>
    <property type="match status" value="1"/>
</dbReference>
<evidence type="ECO:0000259" key="5">
    <source>
        <dbReference type="PROSITE" id="PS50949"/>
    </source>
</evidence>